<proteinExistence type="predicted"/>
<feature type="transmembrane region" description="Helical" evidence="2">
    <location>
        <begin position="145"/>
        <end position="166"/>
    </location>
</feature>
<keyword evidence="2" id="KW-0812">Transmembrane</keyword>
<protein>
    <submittedName>
        <fullName evidence="3">Uncharacterized protein</fullName>
    </submittedName>
</protein>
<gene>
    <name evidence="3" type="ORF">F53441_10916</name>
</gene>
<reference evidence="3" key="1">
    <citation type="submission" date="2020-01" db="EMBL/GenBank/DDBJ databases">
        <title>Identification and distribution of gene clusters putatively required for synthesis of sphingolipid metabolism inhibitors in phylogenetically diverse species of the filamentous fungus Fusarium.</title>
        <authorList>
            <person name="Kim H.-S."/>
            <person name="Busman M."/>
            <person name="Brown D.W."/>
            <person name="Divon H."/>
            <person name="Uhlig S."/>
            <person name="Proctor R.H."/>
        </authorList>
    </citation>
    <scope>NUCLEOTIDE SEQUENCE</scope>
    <source>
        <strain evidence="3">NRRL 53441</strain>
    </source>
</reference>
<evidence type="ECO:0000256" key="2">
    <source>
        <dbReference type="SAM" id="Phobius"/>
    </source>
</evidence>
<keyword evidence="4" id="KW-1185">Reference proteome</keyword>
<keyword evidence="2" id="KW-1133">Transmembrane helix</keyword>
<organism evidence="3 4">
    <name type="scientific">Fusarium austroafricanum</name>
    <dbReference type="NCBI Taxonomy" id="2364996"/>
    <lineage>
        <taxon>Eukaryota</taxon>
        <taxon>Fungi</taxon>
        <taxon>Dikarya</taxon>
        <taxon>Ascomycota</taxon>
        <taxon>Pezizomycotina</taxon>
        <taxon>Sordariomycetes</taxon>
        <taxon>Hypocreomycetidae</taxon>
        <taxon>Hypocreales</taxon>
        <taxon>Nectriaceae</taxon>
        <taxon>Fusarium</taxon>
        <taxon>Fusarium concolor species complex</taxon>
    </lineage>
</organism>
<accession>A0A8H4P1Q8</accession>
<dbReference type="OrthoDB" id="5322539at2759"/>
<feature type="region of interest" description="Disordered" evidence="1">
    <location>
        <begin position="1"/>
        <end position="29"/>
    </location>
</feature>
<feature type="transmembrane region" description="Helical" evidence="2">
    <location>
        <begin position="486"/>
        <end position="505"/>
    </location>
</feature>
<sequence>MADVTDTSPLNGNGSGYELQSSSGLNSVKASDKSKNPWAIIRSMCIFYSVGLHFWFFTALDEEPVQKTINQGLSTALANILAIFVEVSLLGGLGVAYDQILRNFLRQKSLKHGLDDKLERLSLDSSPWNLFRRSVFLQIFRIKRLWLVGFLCAGIPFAAVFPPGALTVNFKNTVPVTLHDVPTMNISDYGNGTHQQFVEKSFFEMNGDLSYMNRLRPSLNALASQVLSSGKPVNIGSPCSSSCEYAISFDGPRFHCVERSSEDALVKNCSNPIYKAKDQIQSSPEERYSRTNNSFKISWLPTPQERECEKVKTLDCSMVLATYKLQVINSLNSSQAITVDLENEREIWTDEKWIQQQFYYYFWDRMGKPIPLPSKALHTNFTNAQAFAISRAAVNALQGEVEMFSDGFPQTTIHFSGNASLVLGSPYIGLANRYNARFNISAESIERYLQDVVVSTISLNVSTHEGGVEAKVGAEVYQFSEKLQFYAGYGACLIVAAGISLFGFLSL</sequence>
<dbReference type="EMBL" id="JAADJG010000529">
    <property type="protein sequence ID" value="KAF4445367.1"/>
    <property type="molecule type" value="Genomic_DNA"/>
</dbReference>
<evidence type="ECO:0000313" key="3">
    <source>
        <dbReference type="EMBL" id="KAF4445367.1"/>
    </source>
</evidence>
<evidence type="ECO:0000313" key="4">
    <source>
        <dbReference type="Proteomes" id="UP000605986"/>
    </source>
</evidence>
<feature type="transmembrane region" description="Helical" evidence="2">
    <location>
        <begin position="76"/>
        <end position="97"/>
    </location>
</feature>
<evidence type="ECO:0000256" key="1">
    <source>
        <dbReference type="SAM" id="MobiDB-lite"/>
    </source>
</evidence>
<feature type="transmembrane region" description="Helical" evidence="2">
    <location>
        <begin position="39"/>
        <end position="56"/>
    </location>
</feature>
<dbReference type="Proteomes" id="UP000605986">
    <property type="component" value="Unassembled WGS sequence"/>
</dbReference>
<comment type="caution">
    <text evidence="3">The sequence shown here is derived from an EMBL/GenBank/DDBJ whole genome shotgun (WGS) entry which is preliminary data.</text>
</comment>
<name>A0A8H4P1Q8_9HYPO</name>
<dbReference type="AlphaFoldDB" id="A0A8H4P1Q8"/>
<keyword evidence="2" id="KW-0472">Membrane</keyword>